<dbReference type="RefSeq" id="XP_007512855.1">
    <property type="nucleotide sequence ID" value="XM_007512793.1"/>
</dbReference>
<feature type="compositionally biased region" description="Acidic residues" evidence="7">
    <location>
        <begin position="47"/>
        <end position="57"/>
    </location>
</feature>
<dbReference type="AlphaFoldDB" id="K8EYA3"/>
<dbReference type="SMART" id="SM00971">
    <property type="entry name" value="SATase_N"/>
    <property type="match status" value="1"/>
</dbReference>
<feature type="domain" description="Serine acetyltransferase N-terminal" evidence="8">
    <location>
        <begin position="142"/>
        <end position="248"/>
    </location>
</feature>
<comment type="similarity">
    <text evidence="2">Belongs to the transferase hexapeptide repeat family.</text>
</comment>
<dbReference type="GO" id="GO:0005737">
    <property type="term" value="C:cytoplasm"/>
    <property type="evidence" value="ECO:0007669"/>
    <property type="project" value="InterPro"/>
</dbReference>
<name>K8EYA3_9CHLO</name>
<evidence type="ECO:0000256" key="4">
    <source>
        <dbReference type="ARBA" id="ARBA00022605"/>
    </source>
</evidence>
<dbReference type="EMBL" id="FO082273">
    <property type="protein sequence ID" value="CCO17455.1"/>
    <property type="molecule type" value="Genomic_DNA"/>
</dbReference>
<comment type="pathway">
    <text evidence="1">Amino-acid biosynthesis; L-cysteine biosynthesis; L-cysteine from L-serine: step 1/2.</text>
</comment>
<dbReference type="Pfam" id="PF00132">
    <property type="entry name" value="Hexapep"/>
    <property type="match status" value="1"/>
</dbReference>
<keyword evidence="5" id="KW-0808">Transferase</keyword>
<dbReference type="STRING" id="41875.K8EYA3"/>
<feature type="region of interest" description="Disordered" evidence="7">
    <location>
        <begin position="431"/>
        <end position="479"/>
    </location>
</feature>
<dbReference type="CDD" id="cd03354">
    <property type="entry name" value="LbH_SAT"/>
    <property type="match status" value="1"/>
</dbReference>
<evidence type="ECO:0000259" key="8">
    <source>
        <dbReference type="SMART" id="SM00971"/>
    </source>
</evidence>
<keyword evidence="10" id="KW-1185">Reference proteome</keyword>
<dbReference type="InterPro" id="IPR053376">
    <property type="entry name" value="Serine_acetyltransferase"/>
</dbReference>
<organism evidence="9 10">
    <name type="scientific">Bathycoccus prasinos</name>
    <dbReference type="NCBI Taxonomy" id="41875"/>
    <lineage>
        <taxon>Eukaryota</taxon>
        <taxon>Viridiplantae</taxon>
        <taxon>Chlorophyta</taxon>
        <taxon>Mamiellophyceae</taxon>
        <taxon>Mamiellales</taxon>
        <taxon>Bathycoccaceae</taxon>
        <taxon>Bathycoccus</taxon>
    </lineage>
</organism>
<feature type="region of interest" description="Disordered" evidence="7">
    <location>
        <begin position="86"/>
        <end position="136"/>
    </location>
</feature>
<dbReference type="InterPro" id="IPR001451">
    <property type="entry name" value="Hexapep"/>
</dbReference>
<dbReference type="Gene3D" id="1.10.3130.10">
    <property type="entry name" value="serine acetyltransferase, domain 1"/>
    <property type="match status" value="1"/>
</dbReference>
<dbReference type="eggNOG" id="KOG4750">
    <property type="taxonomic scope" value="Eukaryota"/>
</dbReference>
<dbReference type="InterPro" id="IPR011004">
    <property type="entry name" value="Trimer_LpxA-like_sf"/>
</dbReference>
<evidence type="ECO:0000256" key="2">
    <source>
        <dbReference type="ARBA" id="ARBA00007274"/>
    </source>
</evidence>
<evidence type="ECO:0000256" key="3">
    <source>
        <dbReference type="ARBA" id="ARBA00013266"/>
    </source>
</evidence>
<feature type="region of interest" description="Disordered" evidence="7">
    <location>
        <begin position="1"/>
        <end position="57"/>
    </location>
</feature>
<dbReference type="FunFam" id="2.160.10.10:FF:000002">
    <property type="entry name" value="Serine acetyltransferase"/>
    <property type="match status" value="1"/>
</dbReference>
<dbReference type="UniPathway" id="UPA00136">
    <property type="reaction ID" value="UER00199"/>
</dbReference>
<dbReference type="InterPro" id="IPR042122">
    <property type="entry name" value="Ser_AcTrfase_N_sf"/>
</dbReference>
<proteinExistence type="inferred from homology"/>
<feature type="compositionally biased region" description="Basic and acidic residues" evidence="7">
    <location>
        <begin position="86"/>
        <end position="99"/>
    </location>
</feature>
<dbReference type="InterPro" id="IPR018357">
    <property type="entry name" value="Hexapep_transf_CS"/>
</dbReference>
<dbReference type="OrthoDB" id="25818at2759"/>
<dbReference type="Pfam" id="PF06426">
    <property type="entry name" value="SATase_N"/>
    <property type="match status" value="1"/>
</dbReference>
<evidence type="ECO:0000256" key="6">
    <source>
        <dbReference type="ARBA" id="ARBA00023315"/>
    </source>
</evidence>
<gene>
    <name evidence="9" type="ORF">Bathy06g00150</name>
</gene>
<dbReference type="PANTHER" id="PTHR42811">
    <property type="entry name" value="SERINE ACETYLTRANSFERASE"/>
    <property type="match status" value="1"/>
</dbReference>
<evidence type="ECO:0000256" key="5">
    <source>
        <dbReference type="ARBA" id="ARBA00022679"/>
    </source>
</evidence>
<dbReference type="InterPro" id="IPR045304">
    <property type="entry name" value="LbH_SAT"/>
</dbReference>
<dbReference type="PROSITE" id="PS00101">
    <property type="entry name" value="HEXAPEP_TRANSFERASES"/>
    <property type="match status" value="1"/>
</dbReference>
<evidence type="ECO:0000313" key="9">
    <source>
        <dbReference type="EMBL" id="CCO17455.1"/>
    </source>
</evidence>
<reference evidence="9 10" key="1">
    <citation type="submission" date="2011-10" db="EMBL/GenBank/DDBJ databases">
        <authorList>
            <person name="Genoscope - CEA"/>
        </authorList>
    </citation>
    <scope>NUCLEOTIDE SEQUENCE [LARGE SCALE GENOMIC DNA]</scope>
    <source>
        <strain evidence="9 10">RCC 1105</strain>
    </source>
</reference>
<feature type="compositionally biased region" description="Low complexity" evidence="7">
    <location>
        <begin position="445"/>
        <end position="457"/>
    </location>
</feature>
<dbReference type="KEGG" id="bpg:Bathy06g00150"/>
<sequence length="479" mass="52740">MRTIFTAAARKDENATTSNKQQQQQQKQEWPEPNLWAESHPRYLVSDWDDDDNKEWGEELCAELDDEEDKVEKLFSSAAVSVPEKGKEKERLAVAREDGNVEASGSRSSSLSYSTSTTKSAIRAPKRPNSEDLSNEMSREDFWNEIRKEAETEAAKEPMLSSFYFSSILSHDCLEKSLSFALANRLCTKTLLSTQLIEIFNEVLLAKDSEQLRNNIRRDLVAVRSRDPSCGSYVQALLLFKGFHAIQAHRIQHYLWEKGQKSYASMLQSRISEALGVDVHPAAKFGGGILMDHATGCVVGETATIGDDVSILQGVTLGGTGKEVGDRHPKIQDNVLIGARSTILGNIVVGSGAMIAAGSLVLKAVPANGMVAGNPARVVGRTKDRRPALVMRTKIETREDSKEFCEIFAKAVVEKDKSLMAATMKMGPNLSYSSSLDDEPGKVGKSSSSALIEKASSPLSSEELVKQLDEKRRRRLRGK</sequence>
<dbReference type="GO" id="GO:0006535">
    <property type="term" value="P:cysteine biosynthetic process from serine"/>
    <property type="evidence" value="ECO:0007669"/>
    <property type="project" value="InterPro"/>
</dbReference>
<keyword evidence="4" id="KW-0028">Amino-acid biosynthesis</keyword>
<dbReference type="InterPro" id="IPR010493">
    <property type="entry name" value="Ser_AcTrfase_N"/>
</dbReference>
<evidence type="ECO:0000313" key="10">
    <source>
        <dbReference type="Proteomes" id="UP000198341"/>
    </source>
</evidence>
<keyword evidence="6" id="KW-0012">Acyltransferase</keyword>
<dbReference type="NCBIfam" id="NF041874">
    <property type="entry name" value="EPS_EpsC"/>
    <property type="match status" value="1"/>
</dbReference>
<dbReference type="SUPFAM" id="SSF51161">
    <property type="entry name" value="Trimeric LpxA-like enzymes"/>
    <property type="match status" value="1"/>
</dbReference>
<evidence type="ECO:0000256" key="7">
    <source>
        <dbReference type="SAM" id="MobiDB-lite"/>
    </source>
</evidence>
<accession>K8EYA3</accession>
<dbReference type="Gene3D" id="2.160.10.10">
    <property type="entry name" value="Hexapeptide repeat proteins"/>
    <property type="match status" value="1"/>
</dbReference>
<dbReference type="GO" id="GO:0009001">
    <property type="term" value="F:serine O-acetyltransferase activity"/>
    <property type="evidence" value="ECO:0007669"/>
    <property type="project" value="UniProtKB-EC"/>
</dbReference>
<evidence type="ECO:0000256" key="1">
    <source>
        <dbReference type="ARBA" id="ARBA00004876"/>
    </source>
</evidence>
<dbReference type="GeneID" id="19014995"/>
<dbReference type="EC" id="2.3.1.30" evidence="3"/>
<protein>
    <recommendedName>
        <fullName evidence="3">serine O-acetyltransferase</fullName>
        <ecNumber evidence="3">2.3.1.30</ecNumber>
    </recommendedName>
</protein>
<dbReference type="Proteomes" id="UP000198341">
    <property type="component" value="Chromosome 6"/>
</dbReference>
<feature type="compositionally biased region" description="Low complexity" evidence="7">
    <location>
        <begin position="104"/>
        <end position="120"/>
    </location>
</feature>